<dbReference type="RefSeq" id="WP_230564529.1">
    <property type="nucleotide sequence ID" value="NZ_JAJITC010000026.1"/>
</dbReference>
<keyword evidence="1" id="KW-0472">Membrane</keyword>
<dbReference type="Proteomes" id="UP001430614">
    <property type="component" value="Unassembled WGS sequence"/>
</dbReference>
<proteinExistence type="predicted"/>
<keyword evidence="1" id="KW-0812">Transmembrane</keyword>
<keyword evidence="4" id="KW-0808">Transferase</keyword>
<evidence type="ECO:0000313" key="5">
    <source>
        <dbReference type="Proteomes" id="UP001430614"/>
    </source>
</evidence>
<feature type="transmembrane region" description="Helical" evidence="1">
    <location>
        <begin position="312"/>
        <end position="330"/>
    </location>
</feature>
<organism evidence="4 5">
    <name type="scientific">Paraburkholderia translucens</name>
    <dbReference type="NCBI Taxonomy" id="2886945"/>
    <lineage>
        <taxon>Bacteria</taxon>
        <taxon>Pseudomonadati</taxon>
        <taxon>Pseudomonadota</taxon>
        <taxon>Betaproteobacteria</taxon>
        <taxon>Burkholderiales</taxon>
        <taxon>Burkholderiaceae</taxon>
        <taxon>Paraburkholderia</taxon>
    </lineage>
</organism>
<dbReference type="Pfam" id="PF19040">
    <property type="entry name" value="SGNH"/>
    <property type="match status" value="1"/>
</dbReference>
<dbReference type="InterPro" id="IPR043968">
    <property type="entry name" value="SGNH"/>
</dbReference>
<feature type="transmembrane region" description="Helical" evidence="1">
    <location>
        <begin position="72"/>
        <end position="92"/>
    </location>
</feature>
<feature type="transmembrane region" description="Helical" evidence="1">
    <location>
        <begin position="32"/>
        <end position="52"/>
    </location>
</feature>
<feature type="transmembrane region" description="Helical" evidence="1">
    <location>
        <begin position="220"/>
        <end position="240"/>
    </location>
</feature>
<dbReference type="InterPro" id="IPR002656">
    <property type="entry name" value="Acyl_transf_3_dom"/>
</dbReference>
<dbReference type="EMBL" id="JAJITC010000026">
    <property type="protein sequence ID" value="MCC8405774.1"/>
    <property type="molecule type" value="Genomic_DNA"/>
</dbReference>
<sequence length="648" mass="70661">MNFRKDINGVRAIAVTAVVLYHYGIWPFTGGFVGVDIFFVLSGFLLTSIAYADIQAGRFSIWQFLMRRIRRILPALVIMIAFCVLWAGYFYLPDDYMHFSRVATAAILMRSNHAFADDVGYFAPDAAQNLLLHTWSLSVEVQFYIVFAVLCGVVWPRSGSGRRVAGAVLFAAIVVASFAWCQWRTVTSLNSAFYLLPSRAWELLAGSATAVYLRSPRSDAANNLLAIAGLALLSIAIFGLDTASLYPGWRAILPVAGTVLLILSQGGLVAPLLHAHSLQFVGRISYSVYLWHWPLLLAFRERADCAPSFEETIALLGGSILLGWASYELVERPTRKRLGNGQTFAGWVMSICVGFALTAMLGATHGFPQRLPAYLQPAVQAKIVGNPEESLCMRASDGTKKIKMDGDFCRIGVKSGEPTMMLWGDSFAGRLQSTVDDTAAALGLSGIVATHGGCPPFKGKAFDGSGANVFPGCERYANFVYDYFAQHPTIRLVVIAGEWKRYDANYEGMVLRDIARILARRGGRLVLVSAVPHPPEIVPKEWARRQVCVGRAIPEWAAPRDSQSSIFAGGMKITSAAAQVGNVTVVDPFSRLCSRDSCFFVKNNQALFSDGDHLSDVGVKYIAPDIINALKRANDEIIASEGQSGAHS</sequence>
<feature type="transmembrane region" description="Helical" evidence="1">
    <location>
        <begin position="167"/>
        <end position="186"/>
    </location>
</feature>
<keyword evidence="1" id="KW-1133">Transmembrane helix</keyword>
<keyword evidence="5" id="KW-1185">Reference proteome</keyword>
<keyword evidence="4" id="KW-0012">Acyltransferase</keyword>
<dbReference type="SUPFAM" id="SSF52266">
    <property type="entry name" value="SGNH hydrolase"/>
    <property type="match status" value="1"/>
</dbReference>
<accession>A0ABS8KLY7</accession>
<dbReference type="GO" id="GO:0016746">
    <property type="term" value="F:acyltransferase activity"/>
    <property type="evidence" value="ECO:0007669"/>
    <property type="project" value="UniProtKB-KW"/>
</dbReference>
<evidence type="ECO:0000259" key="3">
    <source>
        <dbReference type="Pfam" id="PF19040"/>
    </source>
</evidence>
<dbReference type="Pfam" id="PF01757">
    <property type="entry name" value="Acyl_transf_3"/>
    <property type="match status" value="1"/>
</dbReference>
<reference evidence="4 5" key="1">
    <citation type="submission" date="2021-11" db="EMBL/GenBank/DDBJ databases">
        <authorList>
            <person name="Oh E.-T."/>
            <person name="Kim S.-B."/>
        </authorList>
    </citation>
    <scope>NUCLEOTIDE SEQUENCE [LARGE SCALE GENOMIC DNA]</scope>
    <source>
        <strain evidence="4 5">MMS20-SJTN17</strain>
    </source>
</reference>
<evidence type="ECO:0000259" key="2">
    <source>
        <dbReference type="Pfam" id="PF01757"/>
    </source>
</evidence>
<feature type="transmembrane region" description="Helical" evidence="1">
    <location>
        <begin position="135"/>
        <end position="155"/>
    </location>
</feature>
<dbReference type="PANTHER" id="PTHR23028">
    <property type="entry name" value="ACETYLTRANSFERASE"/>
    <property type="match status" value="1"/>
</dbReference>
<name>A0ABS8KLY7_9BURK</name>
<comment type="caution">
    <text evidence="4">The sequence shown here is derived from an EMBL/GenBank/DDBJ whole genome shotgun (WGS) entry which is preliminary data.</text>
</comment>
<protein>
    <submittedName>
        <fullName evidence="4">Acyltransferase</fullName>
    </submittedName>
</protein>
<feature type="transmembrane region" description="Helical" evidence="1">
    <location>
        <begin position="7"/>
        <end position="26"/>
    </location>
</feature>
<gene>
    <name evidence="4" type="ORF">LJ655_28620</name>
</gene>
<dbReference type="InterPro" id="IPR050879">
    <property type="entry name" value="Acyltransferase_3"/>
</dbReference>
<feature type="domain" description="SGNH" evidence="3">
    <location>
        <begin position="403"/>
        <end position="626"/>
    </location>
</feature>
<evidence type="ECO:0000313" key="4">
    <source>
        <dbReference type="EMBL" id="MCC8405774.1"/>
    </source>
</evidence>
<feature type="transmembrane region" description="Helical" evidence="1">
    <location>
        <begin position="252"/>
        <end position="273"/>
    </location>
</feature>
<feature type="domain" description="Acyltransferase 3" evidence="2">
    <location>
        <begin position="5"/>
        <end position="326"/>
    </location>
</feature>
<evidence type="ECO:0000256" key="1">
    <source>
        <dbReference type="SAM" id="Phobius"/>
    </source>
</evidence>
<feature type="transmembrane region" description="Helical" evidence="1">
    <location>
        <begin position="342"/>
        <end position="363"/>
    </location>
</feature>
<dbReference type="PANTHER" id="PTHR23028:SF53">
    <property type="entry name" value="ACYL_TRANSF_3 DOMAIN-CONTAINING PROTEIN"/>
    <property type="match status" value="1"/>
</dbReference>